<keyword evidence="4 8" id="KW-0547">Nucleotide-binding</keyword>
<name>A0ABP4TX96_9MICO</name>
<comment type="subunit">
    <text evidence="8">Component of the replication restart primosome.</text>
</comment>
<keyword evidence="5 8" id="KW-0862">Zinc</keyword>
<dbReference type="PANTHER" id="PTHR30580:SF0">
    <property type="entry name" value="PRIMOSOMAL PROTEIN N"/>
    <property type="match status" value="1"/>
</dbReference>
<evidence type="ECO:0000256" key="5">
    <source>
        <dbReference type="ARBA" id="ARBA00022833"/>
    </source>
</evidence>
<comment type="caution">
    <text evidence="10">The sequence shown here is derived from an EMBL/GenBank/DDBJ whole genome shotgun (WGS) entry which is preliminary data.</text>
</comment>
<keyword evidence="7 8" id="KW-0238">DNA-binding</keyword>
<dbReference type="Gene3D" id="3.40.1440.60">
    <property type="entry name" value="PriA, 3(prime) DNA-binding domain"/>
    <property type="match status" value="1"/>
</dbReference>
<feature type="binding site" evidence="8">
    <location>
        <position position="383"/>
    </location>
    <ligand>
        <name>Zn(2+)</name>
        <dbReference type="ChEBI" id="CHEBI:29105"/>
        <label>1</label>
    </ligand>
</feature>
<evidence type="ECO:0000256" key="8">
    <source>
        <dbReference type="HAMAP-Rule" id="MF_00983"/>
    </source>
</evidence>
<dbReference type="EMBL" id="BAAAPL010000001">
    <property type="protein sequence ID" value="GAA1693528.1"/>
    <property type="molecule type" value="Genomic_DNA"/>
</dbReference>
<evidence type="ECO:0000256" key="2">
    <source>
        <dbReference type="ARBA" id="ARBA00022705"/>
    </source>
</evidence>
<dbReference type="Pfam" id="PF17764">
    <property type="entry name" value="PriA_3primeBD"/>
    <property type="match status" value="1"/>
</dbReference>
<evidence type="ECO:0000313" key="10">
    <source>
        <dbReference type="EMBL" id="GAA1693528.1"/>
    </source>
</evidence>
<sequence length="663" mass="71339">MVGRRIARVVLDSPLPQLDRLFDYAIPDALAADAIPGVRARVPLRAARRIVDAFIVDVDTEDAPDRELSELDSVVSAVPVLSPALYRLARRLADRAAGSVNDILRVAIPRRMVRAEKAWLANREDSAPPATVSESTASWAQSVLADYRGFREHLHEHARVALSVRPAPAASGARGVWADVVAAAAVAAYARGESAVLVVPDHRDLEQLAGALADRVEEEDVVRLDAAQPAPARYRAYLRASEPRPVIVLGNRSSVYAPAHRLGLILVWDDGDPLLAEPHAPGVHARDAALVRQETESCALVFAGHTRTTDVQRLRAMGWLHEVVETPRRTPRVLLTPMREGESMAARIPSAAFSAAREALTSGPVLVQVARPGYAPVLACAGCREPARCRRCGGPLRAARRGAVPECAWCGARADAWRCSTCESSAFRLVGSGSERTAEELGRAFPGTRIIVSDGEHPVTEVDSNPALVIATRGAEPLAVGGFRAVLLLDGERMLMAEDLRIAEHCLRWWSNAAALAAPGAPVHLVGVAGDVGRALATWSQPQFAQRELVDRAALHMPPAVRSARIDGSRREVEDTLAAVRADVSALPTWSVLGPVPDRDGWRAVLRFDYHDGAAITEALRAAVIREASRSRRRQPGADTPARGGSTLRVRLDLLDIDIEGAP</sequence>
<evidence type="ECO:0000256" key="7">
    <source>
        <dbReference type="ARBA" id="ARBA00023125"/>
    </source>
</evidence>
<protein>
    <recommendedName>
        <fullName evidence="8">Probable replication restart protein PriA</fullName>
    </recommendedName>
    <alternativeName>
        <fullName evidence="8">Putative ATP-dependent DNA helicase PriA</fullName>
    </alternativeName>
</protein>
<comment type="similarity">
    <text evidence="8">Belongs to the helicase family. PriA subfamily.</text>
</comment>
<dbReference type="Gene3D" id="3.40.50.300">
    <property type="entry name" value="P-loop containing nucleotide triphosphate hydrolases"/>
    <property type="match status" value="1"/>
</dbReference>
<dbReference type="InterPro" id="IPR005259">
    <property type="entry name" value="PriA"/>
</dbReference>
<feature type="binding site" evidence="8">
    <location>
        <position position="419"/>
    </location>
    <ligand>
        <name>Zn(2+)</name>
        <dbReference type="ChEBI" id="CHEBI:29105"/>
        <label>1</label>
    </ligand>
</feature>
<feature type="binding site" evidence="8">
    <location>
        <position position="410"/>
    </location>
    <ligand>
        <name>Zn(2+)</name>
        <dbReference type="ChEBI" id="CHEBI:29105"/>
        <label>2</label>
    </ligand>
</feature>
<organism evidence="10 11">
    <name type="scientific">Microbacterium sediminicola</name>
    <dbReference type="NCBI Taxonomy" id="415210"/>
    <lineage>
        <taxon>Bacteria</taxon>
        <taxon>Bacillati</taxon>
        <taxon>Actinomycetota</taxon>
        <taxon>Actinomycetes</taxon>
        <taxon>Micrococcales</taxon>
        <taxon>Microbacteriaceae</taxon>
        <taxon>Microbacterium</taxon>
    </lineage>
</organism>
<evidence type="ECO:0000256" key="1">
    <source>
        <dbReference type="ARBA" id="ARBA00022515"/>
    </source>
</evidence>
<evidence type="ECO:0000256" key="4">
    <source>
        <dbReference type="ARBA" id="ARBA00022741"/>
    </source>
</evidence>
<dbReference type="InterPro" id="IPR027417">
    <property type="entry name" value="P-loop_NTPase"/>
</dbReference>
<feature type="domain" description="Primosomal protein N' 3' DNA-binding" evidence="9">
    <location>
        <begin position="8"/>
        <end position="109"/>
    </location>
</feature>
<feature type="binding site" evidence="8">
    <location>
        <position position="392"/>
    </location>
    <ligand>
        <name>Zn(2+)</name>
        <dbReference type="ChEBI" id="CHEBI:29105"/>
        <label>2</label>
    </ligand>
</feature>
<keyword evidence="3 8" id="KW-0479">Metal-binding</keyword>
<feature type="binding site" evidence="8">
    <location>
        <position position="389"/>
    </location>
    <ligand>
        <name>Zn(2+)</name>
        <dbReference type="ChEBI" id="CHEBI:29105"/>
        <label>2</label>
    </ligand>
</feature>
<evidence type="ECO:0000259" key="9">
    <source>
        <dbReference type="Pfam" id="PF17764"/>
    </source>
</evidence>
<evidence type="ECO:0000256" key="3">
    <source>
        <dbReference type="ARBA" id="ARBA00022723"/>
    </source>
</evidence>
<dbReference type="InterPro" id="IPR041222">
    <property type="entry name" value="PriA_3primeBD"/>
</dbReference>
<evidence type="ECO:0000313" key="11">
    <source>
        <dbReference type="Proteomes" id="UP001501690"/>
    </source>
</evidence>
<evidence type="ECO:0000256" key="6">
    <source>
        <dbReference type="ARBA" id="ARBA00022840"/>
    </source>
</evidence>
<reference evidence="11" key="1">
    <citation type="journal article" date="2019" name="Int. J. Syst. Evol. Microbiol.">
        <title>The Global Catalogue of Microorganisms (GCM) 10K type strain sequencing project: providing services to taxonomists for standard genome sequencing and annotation.</title>
        <authorList>
            <consortium name="The Broad Institute Genomics Platform"/>
            <consortium name="The Broad Institute Genome Sequencing Center for Infectious Disease"/>
            <person name="Wu L."/>
            <person name="Ma J."/>
        </authorList>
    </citation>
    <scope>NUCLEOTIDE SEQUENCE [LARGE SCALE GENOMIC DNA]</scope>
    <source>
        <strain evidence="11">JCM 15577</strain>
    </source>
</reference>
<dbReference type="PANTHER" id="PTHR30580">
    <property type="entry name" value="PRIMOSOMAL PROTEIN N"/>
    <property type="match status" value="1"/>
</dbReference>
<comment type="cofactor">
    <cofactor evidence="8">
        <name>Zn(2+)</name>
        <dbReference type="ChEBI" id="CHEBI:29105"/>
    </cofactor>
    <text evidence="8">Binds 2 zinc ions per subunit.</text>
</comment>
<feature type="binding site" evidence="8">
    <location>
        <position position="422"/>
    </location>
    <ligand>
        <name>Zn(2+)</name>
        <dbReference type="ChEBI" id="CHEBI:29105"/>
        <label>1</label>
    </ligand>
</feature>
<dbReference type="InterPro" id="IPR042115">
    <property type="entry name" value="PriA_3primeBD_sf"/>
</dbReference>
<feature type="binding site" evidence="8">
    <location>
        <position position="380"/>
    </location>
    <ligand>
        <name>Zn(2+)</name>
        <dbReference type="ChEBI" id="CHEBI:29105"/>
        <label>1</label>
    </ligand>
</feature>
<keyword evidence="2 8" id="KW-0235">DNA replication</keyword>
<dbReference type="Proteomes" id="UP001501690">
    <property type="component" value="Unassembled WGS sequence"/>
</dbReference>
<keyword evidence="1 8" id="KW-0639">Primosome</keyword>
<comment type="caution">
    <text evidence="8">As this protein does not have any detectable helicase domains, it probably does not have helicase activity.</text>
</comment>
<keyword evidence="6 8" id="KW-0067">ATP-binding</keyword>
<dbReference type="HAMAP" id="MF_00983">
    <property type="entry name" value="PriA"/>
    <property type="match status" value="1"/>
</dbReference>
<keyword evidence="11" id="KW-1185">Reference proteome</keyword>
<accession>A0ABP4TX96</accession>
<gene>
    <name evidence="8" type="primary">priA</name>
    <name evidence="10" type="ORF">GCM10009808_08310</name>
</gene>
<comment type="function">
    <text evidence="8">Initiates the restart of stalled replication forks, which reloads the replicative helicase on sites other than the origin of replication. Recognizes and binds to abandoned replication forks and remodels them to uncover a helicase loading site. Promotes assembly of the primosome at these replication forks.</text>
</comment>
<proteinExistence type="inferred from homology"/>
<feature type="binding site" evidence="8">
    <location>
        <position position="407"/>
    </location>
    <ligand>
        <name>Zn(2+)</name>
        <dbReference type="ChEBI" id="CHEBI:29105"/>
        <label>2</label>
    </ligand>
</feature>